<keyword evidence="3" id="KW-1185">Reference proteome</keyword>
<dbReference type="EMBL" id="JANPWB010000004">
    <property type="protein sequence ID" value="KAJ1191693.1"/>
    <property type="molecule type" value="Genomic_DNA"/>
</dbReference>
<gene>
    <name evidence="2" type="ORF">NDU88_001009</name>
</gene>
<evidence type="ECO:0008006" key="4">
    <source>
        <dbReference type="Google" id="ProtNLM"/>
    </source>
</evidence>
<proteinExistence type="predicted"/>
<feature type="region of interest" description="Disordered" evidence="1">
    <location>
        <begin position="98"/>
        <end position="121"/>
    </location>
</feature>
<dbReference type="AlphaFoldDB" id="A0AAV7UV02"/>
<dbReference type="Proteomes" id="UP001066276">
    <property type="component" value="Chromosome 2_2"/>
</dbReference>
<name>A0AAV7UV02_PLEWA</name>
<protein>
    <recommendedName>
        <fullName evidence="4">Trimethylguanosine synthase</fullName>
    </recommendedName>
</protein>
<evidence type="ECO:0000313" key="2">
    <source>
        <dbReference type="EMBL" id="KAJ1191693.1"/>
    </source>
</evidence>
<sequence length="209" mass="23764">MYPQLRRNRPGKDCTNVNLPMTQYHGGGERGLHIYRWAIRCWFETDIQGEKFRLKFEMTPWTVVTRKGTLVTAQKGHESVTQNISFFKRYQSDIDTTANDLLLPPTNDDGGESETSRLGASDPDVYIPRKKVCVDNQGSPHRTTPEGCEGDELAETWEPGMVHECVVSNPPWGGSERYNLCPRTLPSSKLRTFWSPDVMGGAMPRNRWS</sequence>
<reference evidence="2" key="1">
    <citation type="journal article" date="2022" name="bioRxiv">
        <title>Sequencing and chromosome-scale assembly of the giantPleurodeles waltlgenome.</title>
        <authorList>
            <person name="Brown T."/>
            <person name="Elewa A."/>
            <person name="Iarovenko S."/>
            <person name="Subramanian E."/>
            <person name="Araus A.J."/>
            <person name="Petzold A."/>
            <person name="Susuki M."/>
            <person name="Suzuki K.-i.T."/>
            <person name="Hayashi T."/>
            <person name="Toyoda A."/>
            <person name="Oliveira C."/>
            <person name="Osipova E."/>
            <person name="Leigh N.D."/>
            <person name="Simon A."/>
            <person name="Yun M.H."/>
        </authorList>
    </citation>
    <scope>NUCLEOTIDE SEQUENCE</scope>
    <source>
        <strain evidence="2">20211129_DDA</strain>
        <tissue evidence="2">Liver</tissue>
    </source>
</reference>
<evidence type="ECO:0000256" key="1">
    <source>
        <dbReference type="SAM" id="MobiDB-lite"/>
    </source>
</evidence>
<comment type="caution">
    <text evidence="2">The sequence shown here is derived from an EMBL/GenBank/DDBJ whole genome shotgun (WGS) entry which is preliminary data.</text>
</comment>
<evidence type="ECO:0000313" key="3">
    <source>
        <dbReference type="Proteomes" id="UP001066276"/>
    </source>
</evidence>
<accession>A0AAV7UV02</accession>
<organism evidence="2 3">
    <name type="scientific">Pleurodeles waltl</name>
    <name type="common">Iberian ribbed newt</name>
    <dbReference type="NCBI Taxonomy" id="8319"/>
    <lineage>
        <taxon>Eukaryota</taxon>
        <taxon>Metazoa</taxon>
        <taxon>Chordata</taxon>
        <taxon>Craniata</taxon>
        <taxon>Vertebrata</taxon>
        <taxon>Euteleostomi</taxon>
        <taxon>Amphibia</taxon>
        <taxon>Batrachia</taxon>
        <taxon>Caudata</taxon>
        <taxon>Salamandroidea</taxon>
        <taxon>Salamandridae</taxon>
        <taxon>Pleurodelinae</taxon>
        <taxon>Pleurodeles</taxon>
    </lineage>
</organism>